<evidence type="ECO:0000256" key="13">
    <source>
        <dbReference type="ARBA" id="ARBA00023273"/>
    </source>
</evidence>
<dbReference type="InterPro" id="IPR035699">
    <property type="entry name" value="AAA_6"/>
</dbReference>
<evidence type="ECO:0000256" key="12">
    <source>
        <dbReference type="ARBA" id="ARBA00023212"/>
    </source>
</evidence>
<feature type="compositionally biased region" description="Polar residues" evidence="15">
    <location>
        <begin position="902"/>
        <end position="918"/>
    </location>
</feature>
<feature type="non-terminal residue" evidence="19">
    <location>
        <position position="1932"/>
    </location>
</feature>
<protein>
    <recommendedName>
        <fullName evidence="21">Dynein heavy chain</fullName>
    </recommendedName>
</protein>
<keyword evidence="4" id="KW-0493">Microtubule</keyword>
<dbReference type="InterPro" id="IPR013602">
    <property type="entry name" value="Dynein_heavy_linker"/>
</dbReference>
<dbReference type="Pfam" id="PF12774">
    <property type="entry name" value="AAA_6"/>
    <property type="match status" value="1"/>
</dbReference>
<evidence type="ECO:0000259" key="18">
    <source>
        <dbReference type="Pfam" id="PF12774"/>
    </source>
</evidence>
<evidence type="ECO:0000256" key="1">
    <source>
        <dbReference type="ARBA" id="ARBA00004430"/>
    </source>
</evidence>
<feature type="domain" description="Dynein heavy chain linker" evidence="17">
    <location>
        <begin position="1280"/>
        <end position="1686"/>
    </location>
</feature>
<dbReference type="Gene3D" id="1.10.287.2620">
    <property type="match status" value="1"/>
</dbReference>
<evidence type="ECO:0000256" key="14">
    <source>
        <dbReference type="SAM" id="Coils"/>
    </source>
</evidence>
<dbReference type="FunFam" id="1.20.58.1120:FF:000004">
    <property type="entry name" value="Dynein axonemal heavy chain 5"/>
    <property type="match status" value="1"/>
</dbReference>
<evidence type="ECO:0000313" key="20">
    <source>
        <dbReference type="Proteomes" id="UP000681967"/>
    </source>
</evidence>
<keyword evidence="8" id="KW-0243">Dynein</keyword>
<keyword evidence="3" id="KW-0963">Cytoplasm</keyword>
<dbReference type="InterPro" id="IPR027417">
    <property type="entry name" value="P-loop_NTPase"/>
</dbReference>
<dbReference type="InterPro" id="IPR042222">
    <property type="entry name" value="Dynein_2_N"/>
</dbReference>
<dbReference type="InterPro" id="IPR042228">
    <property type="entry name" value="Dynein_linker_3"/>
</dbReference>
<dbReference type="GO" id="GO:0051959">
    <property type="term" value="F:dynein light intermediate chain binding"/>
    <property type="evidence" value="ECO:0007669"/>
    <property type="project" value="InterPro"/>
</dbReference>
<keyword evidence="10" id="KW-0969">Cilium</keyword>
<feature type="domain" description="Dynein heavy chain tail" evidence="16">
    <location>
        <begin position="259"/>
        <end position="833"/>
    </location>
</feature>
<evidence type="ECO:0000256" key="2">
    <source>
        <dbReference type="ARBA" id="ARBA00008887"/>
    </source>
</evidence>
<dbReference type="PANTHER" id="PTHR46532:SF13">
    <property type="entry name" value="CYTOPLASMIC DYNEIN 1 HEAVY CHAIN 1"/>
    <property type="match status" value="1"/>
</dbReference>
<comment type="similarity">
    <text evidence="2">Belongs to the dynein heavy chain family.</text>
</comment>
<evidence type="ECO:0000256" key="8">
    <source>
        <dbReference type="ARBA" id="ARBA00023017"/>
    </source>
</evidence>
<evidence type="ECO:0000256" key="5">
    <source>
        <dbReference type="ARBA" id="ARBA00022737"/>
    </source>
</evidence>
<dbReference type="GO" id="GO:0007018">
    <property type="term" value="P:microtubule-based movement"/>
    <property type="evidence" value="ECO:0007669"/>
    <property type="project" value="InterPro"/>
</dbReference>
<keyword evidence="11" id="KW-0505">Motor protein</keyword>
<keyword evidence="12" id="KW-0206">Cytoskeleton</keyword>
<feature type="region of interest" description="Disordered" evidence="15">
    <location>
        <begin position="1"/>
        <end position="28"/>
    </location>
</feature>
<dbReference type="InterPro" id="IPR013594">
    <property type="entry name" value="Dynein_heavy_tail"/>
</dbReference>
<dbReference type="Gene3D" id="3.20.180.20">
    <property type="entry name" value="Dynein heavy chain, N-terminal domain 2"/>
    <property type="match status" value="1"/>
</dbReference>
<feature type="region of interest" description="Disordered" evidence="15">
    <location>
        <begin position="887"/>
        <end position="935"/>
    </location>
</feature>
<dbReference type="Pfam" id="PF08393">
    <property type="entry name" value="DHC_N2"/>
    <property type="match status" value="1"/>
</dbReference>
<evidence type="ECO:0000259" key="17">
    <source>
        <dbReference type="Pfam" id="PF08393"/>
    </source>
</evidence>
<comment type="subcellular location">
    <subcellularLocation>
        <location evidence="1">Cytoplasm</location>
        <location evidence="1">Cytoskeleton</location>
        <location evidence="1">Cilium axoneme</location>
    </subcellularLocation>
</comment>
<evidence type="ECO:0000256" key="10">
    <source>
        <dbReference type="ARBA" id="ARBA00023069"/>
    </source>
</evidence>
<dbReference type="Pfam" id="PF08385">
    <property type="entry name" value="DHC_N1"/>
    <property type="match status" value="1"/>
</dbReference>
<keyword evidence="9 14" id="KW-0175">Coiled coil</keyword>
<gene>
    <name evidence="19" type="ORF">BYL167_LOCUS10797</name>
</gene>
<evidence type="ECO:0000313" key="19">
    <source>
        <dbReference type="EMBL" id="CAF3946657.1"/>
    </source>
</evidence>
<evidence type="ECO:0000256" key="15">
    <source>
        <dbReference type="SAM" id="MobiDB-lite"/>
    </source>
</evidence>
<dbReference type="GO" id="GO:0005874">
    <property type="term" value="C:microtubule"/>
    <property type="evidence" value="ECO:0007669"/>
    <property type="project" value="UniProtKB-KW"/>
</dbReference>
<evidence type="ECO:0000256" key="9">
    <source>
        <dbReference type="ARBA" id="ARBA00023054"/>
    </source>
</evidence>
<keyword evidence="6" id="KW-0547">Nucleotide-binding</keyword>
<dbReference type="FunFam" id="3.20.180.20:FF:000001">
    <property type="entry name" value="Dynein axonemal heavy chain 5"/>
    <property type="match status" value="1"/>
</dbReference>
<dbReference type="Gene3D" id="1.20.140.100">
    <property type="entry name" value="Dynein heavy chain, N-terminal domain 2"/>
    <property type="match status" value="1"/>
</dbReference>
<dbReference type="Gene3D" id="3.40.50.300">
    <property type="entry name" value="P-loop containing nucleotide triphosphate hydrolases"/>
    <property type="match status" value="1"/>
</dbReference>
<organism evidence="19 20">
    <name type="scientific">Rotaria magnacalcarata</name>
    <dbReference type="NCBI Taxonomy" id="392030"/>
    <lineage>
        <taxon>Eukaryota</taxon>
        <taxon>Metazoa</taxon>
        <taxon>Spiralia</taxon>
        <taxon>Gnathifera</taxon>
        <taxon>Rotifera</taxon>
        <taxon>Eurotatoria</taxon>
        <taxon>Bdelloidea</taxon>
        <taxon>Philodinida</taxon>
        <taxon>Philodinidae</taxon>
        <taxon>Rotaria</taxon>
    </lineage>
</organism>
<keyword evidence="5" id="KW-0677">Repeat</keyword>
<keyword evidence="13" id="KW-0966">Cell projection</keyword>
<dbReference type="GO" id="GO:0005858">
    <property type="term" value="C:axonemal dynein complex"/>
    <property type="evidence" value="ECO:0007669"/>
    <property type="project" value="TreeGrafter"/>
</dbReference>
<feature type="region of interest" description="Disordered" evidence="15">
    <location>
        <begin position="948"/>
        <end position="972"/>
    </location>
</feature>
<dbReference type="GO" id="GO:0005524">
    <property type="term" value="F:ATP binding"/>
    <property type="evidence" value="ECO:0007669"/>
    <property type="project" value="UniProtKB-KW"/>
</dbReference>
<proteinExistence type="inferred from homology"/>
<reference evidence="19" key="1">
    <citation type="submission" date="2021-02" db="EMBL/GenBank/DDBJ databases">
        <authorList>
            <person name="Nowell W R."/>
        </authorList>
    </citation>
    <scope>NUCLEOTIDE SEQUENCE</scope>
</reference>
<dbReference type="SUPFAM" id="SSF52540">
    <property type="entry name" value="P-loop containing nucleoside triphosphate hydrolases"/>
    <property type="match status" value="1"/>
</dbReference>
<sequence>MASSKTRDPWQQQQQQQQQNRLRFTTMSRENINDIQQRLRDEREQKRSNLDERHRHLFDIIATRLGIERTEVEDNVLDSQNSHIMDQFFISDGTQYLVFFYQEPEPENNQNGADSYRPGLSPYAVRTEQSLRGICLCFLRNSKKTVISGQNIVNEVFFYTFECNTDPLLQALSRSIADIYLPYLQTSETTWGKLTGSDNNQMIKVDFISRLNNFVATLNSAQESINERILLKPCDKIDLTQIQNTADYISIASNSESLASIEETMKIWIKQMEQVLAESEQIRREADNIGPRAELDYWKKRMTKFNFLLDQIKGQDVKAVLTILQTAKSKLIQQWKLLDGKITDAANEAKDNVRYLYTLEKFCEPLYNSDPVGMLECIPGLINAVRMIHSISRYYNTSERMTSLFVKITNQMITTSKMYITENHTQTVWSQDQAHLISKLRDCIKLNDEYQRCFQSTKNKLASNPSERPFDFSEMYIFGKFDSFVRRCEKIIDMFGTINLYSHLADSKIEGISPFFSKFNMIITSMKKKDYDFLDQRKQDVDSDLDDFRRSIADLHSNINEFLDKYFNAIRNTERSLTALKRFEKLHLPNIGLNEKYAKILQQYSKDLDSVAKIYQKNSKEPLISRDLPPTAGRIMWARQLYMRIQQPMDIFVANKTILQYPEAKKIIKNYNQLSKVLLSYEILYHRGWLRQVDVVATGIHSSILLRVNRDDLLSAASVHIGTASVVTSTSQTNPEYLVNFDPNILELIRETQCLARLGLEIPKEAAILAQREDYLKRYYQELTQLVEKNKRLREKIKQPFEALLAPKIHRLNDIIKPGLTSITWASLTINDFINSVNSALDEFDLMLDRANDLITYRIDAVLDEIATMTLCEIPDDEPITPEQFLHNTQQSKRTSKLETPLDTQTGDSESHLATNPPSDHDEEVPPVTPGSASAGINLEASTKDLFHQIPPSSEGTNSRLRGNENANADQQHHRVQFTPANNYFKNVSENKDVAKLVSLLATCINATKKDIITAMEIFTRFNALWQRDRDEELKEFLANVPRVSEFEAKIKFYESLAIDIDSQAEFMAVGPLAIFTEHLKFALNQEVRDWIVRYGQACNAKYRKEMNEVIAFIDDIEKRLSRPINDLEDIRLIMIAIKDLRDNEIRIDMSIMPIEESYTMLQVHGLNVAREESERAESLKFNWDKLQRHCNSVTSDLLKLQPSKRAELVENVKKFITDCEKFYTDYEHGGPTIPGLTPRESSDKQILFQSQVETLYKKYETYHGGEVLFGLPISDFPQLEKIKKDLTLLQRLYGLYNKVLDTVSGYSEIAWVDVNIDKINQELSDFQTACRKLPKGLREFPAFHALKKTIDDFSECCPLLEMMANRAMQSRHWQRIAEVTSMQHLDVEADDFRLRNVMDLPLLQFKEDIEDICIAAVKERDIEAKLKQVESDWKTQEFNFAQFKTRGELLLKGDRVQEVISLLEDSLMLLGSLMSNRYNVPFRKQIQKWVKDLTDTNEIIENWMRVQNLWVYLEAVFVGGDIAKQLPQEAKRFSSIDKSWLKIMSKAHEQPAVVQCCTTDETLKQLLPHLLEQLELCQKSLTGYLERKRLSFPRFFFVSDPALLEILGQASDPHTIKAHLLSVFDNIKTVRFHEKEYDKILTIESSEGETIELEKPVKAEGNVEIWLMSLLKEAQKSLHGVIRQAHHALSDPSSFNLIEFLNTYPAQVGLLGIQLIWTRDATEALRNAKSDKIIMRQTAKVFSDLLDLLIDQTTKDLTRVERTKYETLITIHVHQKDIFDELLQTNIRTITDFDWLKQTRFYFVEELDKVQISITDVDFTYMNEFLGCNERLVITPLTDRCYITLAQALHMSMGGAPAGPAGTGKTETVKDMGRCLGKYVVVFNCSDQMDFRGLGRIFKGLAQSGSYGCFDEFNRIDLPVLSVAAQQIAIV</sequence>
<evidence type="ECO:0008006" key="21">
    <source>
        <dbReference type="Google" id="ProtNLM"/>
    </source>
</evidence>
<dbReference type="EMBL" id="CAJOBH010003301">
    <property type="protein sequence ID" value="CAF3946657.1"/>
    <property type="molecule type" value="Genomic_DNA"/>
</dbReference>
<dbReference type="FunFam" id="1.20.140.100:FF:000003">
    <property type="entry name" value="Dynein, axonemal, heavy chain 5"/>
    <property type="match status" value="1"/>
</dbReference>
<evidence type="ECO:0000259" key="16">
    <source>
        <dbReference type="Pfam" id="PF08385"/>
    </source>
</evidence>
<accession>A0A8S2MA51</accession>
<feature type="domain" description="Dynein heavy chain hydrolytic ATP-binding dynein motor region" evidence="18">
    <location>
        <begin position="1822"/>
        <end position="1931"/>
    </location>
</feature>
<dbReference type="FunFam" id="1.10.287.2620:FF:000001">
    <property type="entry name" value="Cytoplasmic dynein heavy chain 1"/>
    <property type="match status" value="1"/>
</dbReference>
<name>A0A8S2MA51_9BILA</name>
<evidence type="ECO:0000256" key="11">
    <source>
        <dbReference type="ARBA" id="ARBA00023175"/>
    </source>
</evidence>
<dbReference type="Gene3D" id="1.20.58.1120">
    <property type="match status" value="1"/>
</dbReference>
<keyword evidence="7" id="KW-0067">ATP-binding</keyword>
<evidence type="ECO:0000256" key="4">
    <source>
        <dbReference type="ARBA" id="ARBA00022701"/>
    </source>
</evidence>
<evidence type="ECO:0000256" key="6">
    <source>
        <dbReference type="ARBA" id="ARBA00022741"/>
    </source>
</evidence>
<evidence type="ECO:0000256" key="3">
    <source>
        <dbReference type="ARBA" id="ARBA00022490"/>
    </source>
</evidence>
<dbReference type="InterPro" id="IPR026983">
    <property type="entry name" value="DHC"/>
</dbReference>
<feature type="coiled-coil region" evidence="14">
    <location>
        <begin position="258"/>
        <end position="289"/>
    </location>
</feature>
<comment type="caution">
    <text evidence="19">The sequence shown here is derived from an EMBL/GenBank/DDBJ whole genome shotgun (WGS) entry which is preliminary data.</text>
</comment>
<dbReference type="Proteomes" id="UP000681967">
    <property type="component" value="Unassembled WGS sequence"/>
</dbReference>
<evidence type="ECO:0000256" key="7">
    <source>
        <dbReference type="ARBA" id="ARBA00022840"/>
    </source>
</evidence>
<feature type="compositionally biased region" description="Polar residues" evidence="15">
    <location>
        <begin position="951"/>
        <end position="970"/>
    </location>
</feature>
<dbReference type="PANTHER" id="PTHR46532">
    <property type="entry name" value="MALE FERTILITY FACTOR KL5"/>
    <property type="match status" value="1"/>
</dbReference>
<dbReference type="GO" id="GO:0045505">
    <property type="term" value="F:dynein intermediate chain binding"/>
    <property type="evidence" value="ECO:0007669"/>
    <property type="project" value="InterPro"/>
</dbReference>